<proteinExistence type="inferred from homology"/>
<dbReference type="PANTHER" id="PTHR45997">
    <property type="entry name" value="DNA LIGASE 4"/>
    <property type="match status" value="1"/>
</dbReference>
<comment type="similarity">
    <text evidence="3 17">Belongs to the ATP-dependent DNA ligase family.</text>
</comment>
<dbReference type="SUPFAM" id="SSF117018">
    <property type="entry name" value="ATP-dependent DNA ligase DNA-binding domain"/>
    <property type="match status" value="1"/>
</dbReference>
<dbReference type="GO" id="GO:0006297">
    <property type="term" value="P:nucleotide-excision repair, DNA gap filling"/>
    <property type="evidence" value="ECO:0007669"/>
    <property type="project" value="TreeGrafter"/>
</dbReference>
<dbReference type="Pfam" id="PF16589">
    <property type="entry name" value="BRCT_2"/>
    <property type="match status" value="1"/>
</dbReference>
<dbReference type="InterPro" id="IPR012340">
    <property type="entry name" value="NA-bd_OB-fold"/>
</dbReference>
<dbReference type="NCBIfam" id="TIGR00574">
    <property type="entry name" value="dnl1"/>
    <property type="match status" value="1"/>
</dbReference>
<evidence type="ECO:0000256" key="7">
    <source>
        <dbReference type="ARBA" id="ARBA00022741"/>
    </source>
</evidence>
<dbReference type="SUPFAM" id="SSF52113">
    <property type="entry name" value="BRCT domain"/>
    <property type="match status" value="2"/>
</dbReference>
<evidence type="ECO:0000259" key="18">
    <source>
        <dbReference type="PROSITE" id="PS50160"/>
    </source>
</evidence>
<keyword evidence="13" id="KW-0539">Nucleus</keyword>
<evidence type="ECO:0000256" key="13">
    <source>
        <dbReference type="ARBA" id="ARBA00023242"/>
    </source>
</evidence>
<evidence type="ECO:0000256" key="14">
    <source>
        <dbReference type="ARBA" id="ARBA00034003"/>
    </source>
</evidence>
<dbReference type="GO" id="GO:0005524">
    <property type="term" value="F:ATP binding"/>
    <property type="evidence" value="ECO:0007669"/>
    <property type="project" value="UniProtKB-KW"/>
</dbReference>
<dbReference type="InterPro" id="IPR036420">
    <property type="entry name" value="BRCT_dom_sf"/>
</dbReference>
<dbReference type="FunFam" id="3.30.470.30:FF:000013">
    <property type="entry name" value="DNA ligase"/>
    <property type="match status" value="1"/>
</dbReference>
<sequence>MSDDDTTMADINAMDDDAVNEGQMMYGHGEMTERELDEKYPNRPKNKHKTLPFADLYLNLFNPLQENKRKPAGAVVNRRKVGPRGGMNPNDIRRTIIERFIGRWRKEVGNDIFPAMRLIIPDRDKDRGMYGLKELTIGKLLVKMMKIDKNSDDGHKMLHWKLPGMKSSSQMTGDFAGRCFEVISKRSMLSSPGNMSIAEVNKLLDQLSVAQKEENQLPIMQEFYTRMCAEELMWLVRMILRQMKIGATEKTLFEIWHPDAENLFNISSSLKRVCWELYDPGMRLEGEARNIHLMQCFQPQLAQFQMRSMEQMVARMKPAEDDDIFWIEDKLDGERMQLHLEEDVDAPGGNRTMFYSRKGKDYTDLYGHGLSDKSGSLTKFIRNAFQSGVRSIILDGEMISWDMIHDKMKPFGRLKTAAISEQSNDSNASTHTRPLYKVFDCLYLNGKDLTKYTLRKRREALTASVHTVERRLEIHPYVEARTASEIEPLLREVVANRAEGLVLKNPRSPYRLNERNDDWIKVKPEYMTEFGEALDCVVIGAYWGSGKRGGNHSSFLCGLRVDQQAVQYAQVDPQKCLSFFKVGGGFTAADYQDIRHRTDGKWQDWDASNPPPLIVLGGFAENRQYEKPDQWIHPSDSVVLEVKAAEVTGTPQFATGCTLRFPRFKRLRNDKTWEQGLTLSEFKTLRANIEEGRKDKQFKVDDERKKRSTRKRKRALVIQGQEEQDLSTAYAGPATKVFDGMTFFVMTEALKPLKKSKTEIEALVKANGGTVVASEKDPETICVADRNLVKVASVIKRGERNIIKPRWLYDAVAMGEADAGKPRLRLPMEKERHVYAVKKGVIEEDWEDTVDEYGDSYCRNVDKAELLEMLNDPAIKGENEDEEDMALLMQQLRTEDPGFDEIPGWMFEGLTAWFDDGLTSEARLFAFAGGTAAADLQAGDITHIVMAAQGRRFDEVKEALTSRRQVPRVVKAAWVTESWAAKSRLDEVRFLAH</sequence>
<dbReference type="PROSITE" id="PS50160">
    <property type="entry name" value="DNA_LIGASE_A3"/>
    <property type="match status" value="1"/>
</dbReference>
<evidence type="ECO:0000256" key="12">
    <source>
        <dbReference type="ARBA" id="ARBA00023204"/>
    </source>
</evidence>
<evidence type="ECO:0000256" key="8">
    <source>
        <dbReference type="ARBA" id="ARBA00022763"/>
    </source>
</evidence>
<dbReference type="PROSITE" id="PS00697">
    <property type="entry name" value="DNA_LIGASE_A1"/>
    <property type="match status" value="1"/>
</dbReference>
<evidence type="ECO:0000256" key="6">
    <source>
        <dbReference type="ARBA" id="ARBA00022737"/>
    </source>
</evidence>
<dbReference type="OrthoDB" id="151490at2759"/>
<dbReference type="Gene3D" id="3.40.50.10190">
    <property type="entry name" value="BRCT domain"/>
    <property type="match status" value="2"/>
</dbReference>
<evidence type="ECO:0000259" key="19">
    <source>
        <dbReference type="PROSITE" id="PS50172"/>
    </source>
</evidence>
<evidence type="ECO:0000313" key="20">
    <source>
        <dbReference type="EMBL" id="OQO14550.1"/>
    </source>
</evidence>
<dbReference type="GO" id="GO:0071897">
    <property type="term" value="P:DNA biosynthetic process"/>
    <property type="evidence" value="ECO:0007669"/>
    <property type="project" value="InterPro"/>
</dbReference>
<dbReference type="Proteomes" id="UP000192596">
    <property type="component" value="Unassembled WGS sequence"/>
</dbReference>
<reference evidence="21" key="1">
    <citation type="submission" date="2017-03" db="EMBL/GenBank/DDBJ databases">
        <title>Genomes of endolithic fungi from Antarctica.</title>
        <authorList>
            <person name="Coleine C."/>
            <person name="Masonjones S."/>
            <person name="Stajich J.E."/>
        </authorList>
    </citation>
    <scope>NUCLEOTIDE SEQUENCE [LARGE SCALE GENOMIC DNA]</scope>
    <source>
        <strain evidence="21">CCFEE 5527</strain>
    </source>
</reference>
<dbReference type="InterPro" id="IPR012308">
    <property type="entry name" value="DNA_ligase_ATP-dep_N"/>
</dbReference>
<dbReference type="FunFam" id="1.10.3260.10:FF:000008">
    <property type="entry name" value="DNA ligase 4"/>
    <property type="match status" value="1"/>
</dbReference>
<dbReference type="GO" id="GO:0006303">
    <property type="term" value="P:double-strand break repair via nonhomologous end joining"/>
    <property type="evidence" value="ECO:0007669"/>
    <property type="project" value="TreeGrafter"/>
</dbReference>
<dbReference type="InterPro" id="IPR012310">
    <property type="entry name" value="DNA_ligase_ATP-dep_cent"/>
</dbReference>
<keyword evidence="21" id="KW-1185">Reference proteome</keyword>
<dbReference type="CDD" id="cd07968">
    <property type="entry name" value="OBF_DNA_ligase_IV"/>
    <property type="match status" value="1"/>
</dbReference>
<evidence type="ECO:0000256" key="1">
    <source>
        <dbReference type="ARBA" id="ARBA00001946"/>
    </source>
</evidence>
<keyword evidence="8 16" id="KW-0227">DNA damage</keyword>
<dbReference type="GO" id="GO:0032807">
    <property type="term" value="C:DNA ligase IV complex"/>
    <property type="evidence" value="ECO:0007669"/>
    <property type="project" value="TreeGrafter"/>
</dbReference>
<keyword evidence="11 16" id="KW-0233">DNA recombination</keyword>
<organism evidence="20 21">
    <name type="scientific">Cryoendolithus antarcticus</name>
    <dbReference type="NCBI Taxonomy" id="1507870"/>
    <lineage>
        <taxon>Eukaryota</taxon>
        <taxon>Fungi</taxon>
        <taxon>Dikarya</taxon>
        <taxon>Ascomycota</taxon>
        <taxon>Pezizomycotina</taxon>
        <taxon>Dothideomycetes</taxon>
        <taxon>Dothideomycetidae</taxon>
        <taxon>Cladosporiales</taxon>
        <taxon>Cladosporiaceae</taxon>
        <taxon>Cryoendolithus</taxon>
    </lineage>
</organism>
<comment type="subcellular location">
    <subcellularLocation>
        <location evidence="2">Nucleus</location>
    </subcellularLocation>
</comment>
<keyword evidence="5" id="KW-0479">Metal-binding</keyword>
<dbReference type="InterPro" id="IPR029710">
    <property type="entry name" value="LIG4"/>
</dbReference>
<gene>
    <name evidence="20" type="ORF">B0A48_01429</name>
</gene>
<evidence type="ECO:0000256" key="10">
    <source>
        <dbReference type="ARBA" id="ARBA00022842"/>
    </source>
</evidence>
<dbReference type="GO" id="GO:0006310">
    <property type="term" value="P:DNA recombination"/>
    <property type="evidence" value="ECO:0007669"/>
    <property type="project" value="UniProtKB-KW"/>
</dbReference>
<keyword evidence="6" id="KW-0677">Repeat</keyword>
<dbReference type="PANTHER" id="PTHR45997:SF1">
    <property type="entry name" value="DNA LIGASE 4"/>
    <property type="match status" value="1"/>
</dbReference>
<feature type="domain" description="ATP-dependent DNA ligase family profile" evidence="18">
    <location>
        <begin position="438"/>
        <end position="561"/>
    </location>
</feature>
<evidence type="ECO:0000256" key="11">
    <source>
        <dbReference type="ARBA" id="ARBA00023172"/>
    </source>
</evidence>
<keyword evidence="12 16" id="KW-0234">DNA repair</keyword>
<keyword evidence="4 16" id="KW-0436">Ligase</keyword>
<dbReference type="SUPFAM" id="SSF50249">
    <property type="entry name" value="Nucleic acid-binding proteins"/>
    <property type="match status" value="1"/>
</dbReference>
<dbReference type="Pfam" id="PF04679">
    <property type="entry name" value="DNA_ligase_A_C"/>
    <property type="match status" value="1"/>
</dbReference>
<dbReference type="SMART" id="SM00292">
    <property type="entry name" value="BRCT"/>
    <property type="match status" value="1"/>
</dbReference>
<comment type="caution">
    <text evidence="20">The sequence shown here is derived from an EMBL/GenBank/DDBJ whole genome shotgun (WGS) entry which is preliminary data.</text>
</comment>
<keyword evidence="7 16" id="KW-0547">Nucleotide-binding</keyword>
<dbReference type="FunCoup" id="A0A1V8TT73">
    <property type="interactions" value="1051"/>
</dbReference>
<accession>A0A1V8TT73</accession>
<comment type="function">
    <text evidence="15">DNA ligase involved in DNA non-homologous end joining (NHEJ); required for double-strand break (DSB) repair.</text>
</comment>
<dbReference type="SUPFAM" id="SSF56091">
    <property type="entry name" value="DNA ligase/mRNA capping enzyme, catalytic domain"/>
    <property type="match status" value="1"/>
</dbReference>
<dbReference type="InterPro" id="IPR001357">
    <property type="entry name" value="BRCT_dom"/>
</dbReference>
<dbReference type="Gene3D" id="3.30.470.30">
    <property type="entry name" value="DNA ligase/mRNA capping enzyme"/>
    <property type="match status" value="1"/>
</dbReference>
<dbReference type="Gene3D" id="1.10.3260.10">
    <property type="entry name" value="DNA ligase, ATP-dependent, N-terminal domain"/>
    <property type="match status" value="1"/>
</dbReference>
<comment type="catalytic activity">
    <reaction evidence="14 16">
        <text>ATP + (deoxyribonucleotide)n-3'-hydroxyl + 5'-phospho-(deoxyribonucleotide)m = (deoxyribonucleotide)n+m + AMP + diphosphate.</text>
        <dbReference type="EC" id="6.5.1.1"/>
    </reaction>
</comment>
<dbReference type="GO" id="GO:0003910">
    <property type="term" value="F:DNA ligase (ATP) activity"/>
    <property type="evidence" value="ECO:0007669"/>
    <property type="project" value="UniProtKB-EC"/>
</dbReference>
<dbReference type="Pfam" id="PF01068">
    <property type="entry name" value="DNA_ligase_A_M"/>
    <property type="match status" value="1"/>
</dbReference>
<dbReference type="STRING" id="1507870.A0A1V8TT73"/>
<dbReference type="InterPro" id="IPR044125">
    <property type="entry name" value="Adenylation_DNA_ligase_IV"/>
</dbReference>
<dbReference type="Gene3D" id="2.40.50.140">
    <property type="entry name" value="Nucleic acid-binding proteins"/>
    <property type="match status" value="1"/>
</dbReference>
<evidence type="ECO:0000256" key="5">
    <source>
        <dbReference type="ARBA" id="ARBA00022723"/>
    </source>
</evidence>
<dbReference type="InterPro" id="IPR016059">
    <property type="entry name" value="DNA_ligase_ATP-dep_CS"/>
</dbReference>
<keyword evidence="9 16" id="KW-0067">ATP-binding</keyword>
<comment type="cofactor">
    <cofactor evidence="1">
        <name>Mg(2+)</name>
        <dbReference type="ChEBI" id="CHEBI:18420"/>
    </cofactor>
</comment>
<evidence type="ECO:0000256" key="15">
    <source>
        <dbReference type="ARBA" id="ARBA00043870"/>
    </source>
</evidence>
<feature type="domain" description="BRCT" evidence="19">
    <location>
        <begin position="906"/>
        <end position="992"/>
    </location>
</feature>
<dbReference type="InterPro" id="IPR036599">
    <property type="entry name" value="DNA_ligase_N_sf"/>
</dbReference>
<dbReference type="EMBL" id="NAJO01000002">
    <property type="protein sequence ID" value="OQO14550.1"/>
    <property type="molecule type" value="Genomic_DNA"/>
</dbReference>
<keyword evidence="10" id="KW-0460">Magnesium</keyword>
<dbReference type="PROSITE" id="PS50172">
    <property type="entry name" value="BRCT"/>
    <property type="match status" value="2"/>
</dbReference>
<protein>
    <recommendedName>
        <fullName evidence="16">DNA ligase</fullName>
        <ecNumber evidence="16">6.5.1.1</ecNumber>
    </recommendedName>
</protein>
<evidence type="ECO:0000256" key="17">
    <source>
        <dbReference type="RuleBase" id="RU004196"/>
    </source>
</evidence>
<dbReference type="InterPro" id="IPR012309">
    <property type="entry name" value="DNA_ligase_ATP-dep_C"/>
</dbReference>
<dbReference type="GO" id="GO:0046872">
    <property type="term" value="F:metal ion binding"/>
    <property type="evidence" value="ECO:0007669"/>
    <property type="project" value="UniProtKB-KW"/>
</dbReference>
<evidence type="ECO:0000256" key="2">
    <source>
        <dbReference type="ARBA" id="ARBA00004123"/>
    </source>
</evidence>
<feature type="domain" description="BRCT" evidence="19">
    <location>
        <begin position="733"/>
        <end position="816"/>
    </location>
</feature>
<evidence type="ECO:0000256" key="9">
    <source>
        <dbReference type="ARBA" id="ARBA00022840"/>
    </source>
</evidence>
<evidence type="ECO:0000313" key="21">
    <source>
        <dbReference type="Proteomes" id="UP000192596"/>
    </source>
</evidence>
<evidence type="ECO:0000256" key="3">
    <source>
        <dbReference type="ARBA" id="ARBA00007572"/>
    </source>
</evidence>
<dbReference type="AlphaFoldDB" id="A0A1V8TT73"/>
<name>A0A1V8TT73_9PEZI</name>
<dbReference type="EC" id="6.5.1.1" evidence="16"/>
<dbReference type="GO" id="GO:0003677">
    <property type="term" value="F:DNA binding"/>
    <property type="evidence" value="ECO:0007669"/>
    <property type="project" value="InterPro"/>
</dbReference>
<dbReference type="InParanoid" id="A0A1V8TT73"/>
<evidence type="ECO:0000256" key="4">
    <source>
        <dbReference type="ARBA" id="ARBA00022598"/>
    </source>
</evidence>
<evidence type="ECO:0000256" key="16">
    <source>
        <dbReference type="RuleBase" id="RU000617"/>
    </source>
</evidence>
<dbReference type="InterPro" id="IPR000977">
    <property type="entry name" value="DNA_ligase_ATP-dep"/>
</dbReference>
<dbReference type="Pfam" id="PF04675">
    <property type="entry name" value="DNA_ligase_A_N"/>
    <property type="match status" value="1"/>
</dbReference>
<dbReference type="CDD" id="cd07903">
    <property type="entry name" value="Adenylation_DNA_ligase_IV"/>
    <property type="match status" value="1"/>
</dbReference>